<protein>
    <submittedName>
        <fullName evidence="1">Uncharacterized protein</fullName>
    </submittedName>
</protein>
<dbReference type="RefSeq" id="WP_266179244.1">
    <property type="nucleotide sequence ID" value="NZ_JAPKNE010000004.1"/>
</dbReference>
<evidence type="ECO:0000313" key="1">
    <source>
        <dbReference type="EMBL" id="MCX5574856.1"/>
    </source>
</evidence>
<keyword evidence="2" id="KW-1185">Reference proteome</keyword>
<dbReference type="Proteomes" id="UP001146015">
    <property type="component" value="Unassembled WGS sequence"/>
</dbReference>
<proteinExistence type="predicted"/>
<evidence type="ECO:0000313" key="2">
    <source>
        <dbReference type="Proteomes" id="UP001146015"/>
    </source>
</evidence>
<comment type="caution">
    <text evidence="1">The sequence shown here is derived from an EMBL/GenBank/DDBJ whole genome shotgun (WGS) entry which is preliminary data.</text>
</comment>
<name>A0ABT3VZ52_9ENTR</name>
<gene>
    <name evidence="1" type="ORF">OSH03_12900</name>
</gene>
<reference evidence="1" key="1">
    <citation type="submission" date="2022-11" db="EMBL/GenBank/DDBJ databases">
        <title>Biodiversity and phylogenetic relationships of bacteria.</title>
        <authorList>
            <person name="Machado R.A.R."/>
            <person name="Bhat A."/>
            <person name="Loulou A."/>
            <person name="Kallel S."/>
        </authorList>
    </citation>
    <scope>NUCLEOTIDE SEQUENCE</scope>
    <source>
        <strain evidence="1">E-TC7</strain>
    </source>
</reference>
<organism evidence="1 2">
    <name type="scientific">Enterobacter nematophilus</name>
    <dbReference type="NCBI Taxonomy" id="2994648"/>
    <lineage>
        <taxon>Bacteria</taxon>
        <taxon>Pseudomonadati</taxon>
        <taxon>Pseudomonadota</taxon>
        <taxon>Gammaproteobacteria</taxon>
        <taxon>Enterobacterales</taxon>
        <taxon>Enterobacteriaceae</taxon>
        <taxon>Enterobacter</taxon>
    </lineage>
</organism>
<sequence>MLVNITQEIIVSEAIFAHEFLCVFYFDVFGEDMIHVGKKQDKGLFNTGSE</sequence>
<dbReference type="EMBL" id="JAPKNE010000004">
    <property type="protein sequence ID" value="MCX5574856.1"/>
    <property type="molecule type" value="Genomic_DNA"/>
</dbReference>
<accession>A0ABT3VZ52</accession>